<feature type="transmembrane region" description="Helical" evidence="7">
    <location>
        <begin position="325"/>
        <end position="345"/>
    </location>
</feature>
<keyword evidence="2" id="KW-1003">Cell membrane</keyword>
<evidence type="ECO:0000256" key="6">
    <source>
        <dbReference type="SAM" id="MobiDB-lite"/>
    </source>
</evidence>
<dbReference type="RefSeq" id="WP_069126645.1">
    <property type="nucleotide sequence ID" value="NZ_CP016839.1"/>
</dbReference>
<dbReference type="AlphaFoldDB" id="A0A1D2L3J5"/>
<dbReference type="InterPro" id="IPR003838">
    <property type="entry name" value="ABC3_permease_C"/>
</dbReference>
<keyword evidence="4 7" id="KW-1133">Transmembrane helix</keyword>
<proteinExistence type="predicted"/>
<dbReference type="Pfam" id="PF02687">
    <property type="entry name" value="FtsX"/>
    <property type="match status" value="1"/>
</dbReference>
<feature type="transmembrane region" description="Helical" evidence="7">
    <location>
        <begin position="20"/>
        <end position="38"/>
    </location>
</feature>
<dbReference type="InterPro" id="IPR050250">
    <property type="entry name" value="Macrolide_Exporter_MacB"/>
</dbReference>
<feature type="region of interest" description="Disordered" evidence="6">
    <location>
        <begin position="60"/>
        <end position="86"/>
    </location>
</feature>
<dbReference type="Proteomes" id="UP000243591">
    <property type="component" value="Chromosome"/>
</dbReference>
<evidence type="ECO:0000256" key="2">
    <source>
        <dbReference type="ARBA" id="ARBA00022475"/>
    </source>
</evidence>
<reference evidence="9 10" key="1">
    <citation type="submission" date="2017-09" db="EMBL/GenBank/DDBJ databases">
        <title>Complete Genome Sequences of Two Strains of the Meat Spoilage Bacterium Brochothrix thermosphacta Isolated from Ground Chicken.</title>
        <authorList>
            <person name="Paoli G.C."/>
            <person name="Wijey C."/>
            <person name="Chen C.-Y."/>
            <person name="Nguyen L."/>
            <person name="Yan X."/>
            <person name="Irwin P.L."/>
        </authorList>
    </citation>
    <scope>NUCLEOTIDE SEQUENCE [LARGE SCALE GENOMIC DNA]</scope>
    <source>
        <strain evidence="9 10">BI</strain>
    </source>
</reference>
<feature type="transmembrane region" description="Helical" evidence="7">
    <location>
        <begin position="365"/>
        <end position="386"/>
    </location>
</feature>
<dbReference type="PANTHER" id="PTHR30572">
    <property type="entry name" value="MEMBRANE COMPONENT OF TRANSPORTER-RELATED"/>
    <property type="match status" value="1"/>
</dbReference>
<keyword evidence="5 7" id="KW-0472">Membrane</keyword>
<evidence type="ECO:0000256" key="1">
    <source>
        <dbReference type="ARBA" id="ARBA00004651"/>
    </source>
</evidence>
<feature type="compositionally biased region" description="Basic and acidic residues" evidence="6">
    <location>
        <begin position="64"/>
        <end position="86"/>
    </location>
</feature>
<dbReference type="GeneID" id="66537492"/>
<keyword evidence="10" id="KW-1185">Reference proteome</keyword>
<organism evidence="9 10">
    <name type="scientific">Brochothrix thermosphacta</name>
    <name type="common">Microbacterium thermosphactum</name>
    <dbReference type="NCBI Taxonomy" id="2756"/>
    <lineage>
        <taxon>Bacteria</taxon>
        <taxon>Bacillati</taxon>
        <taxon>Bacillota</taxon>
        <taxon>Bacilli</taxon>
        <taxon>Bacillales</taxon>
        <taxon>Listeriaceae</taxon>
        <taxon>Brochothrix</taxon>
    </lineage>
</organism>
<gene>
    <name evidence="9" type="ORF">CNY62_05395</name>
</gene>
<evidence type="ECO:0000313" key="9">
    <source>
        <dbReference type="EMBL" id="ATF25878.1"/>
    </source>
</evidence>
<evidence type="ECO:0000256" key="4">
    <source>
        <dbReference type="ARBA" id="ARBA00022989"/>
    </source>
</evidence>
<feature type="region of interest" description="Disordered" evidence="6">
    <location>
        <begin position="406"/>
        <end position="435"/>
    </location>
</feature>
<evidence type="ECO:0000256" key="3">
    <source>
        <dbReference type="ARBA" id="ARBA00022692"/>
    </source>
</evidence>
<evidence type="ECO:0000256" key="5">
    <source>
        <dbReference type="ARBA" id="ARBA00023136"/>
    </source>
</evidence>
<evidence type="ECO:0000313" key="10">
    <source>
        <dbReference type="Proteomes" id="UP000243591"/>
    </source>
</evidence>
<dbReference type="GO" id="GO:0022857">
    <property type="term" value="F:transmembrane transporter activity"/>
    <property type="evidence" value="ECO:0007669"/>
    <property type="project" value="TreeGrafter"/>
</dbReference>
<feature type="region of interest" description="Disordered" evidence="6">
    <location>
        <begin position="122"/>
        <end position="152"/>
    </location>
</feature>
<dbReference type="KEGG" id="bths:CNY62_05395"/>
<sequence>MNFIKRAWYSIIVKRGRTFLLIAVFSAILIFILAGLTIKSAALQASENAKENIGATATLSINRENMREQRGNQDKSTTEKNESATERVVKLTDVEKIAQLDNVSSYNILSSTSAGATSKFTAVESSSDSSSTTDTKEADGPGDGGGPQQAQGDFAISGVLSTAALEAFSDDGNTIISGKAITEADKNTNNVMIESTLAEQNDLKVGDTFKITNATDTSVTYKMIVKGIYETSEVADGMGMNFAFMDPVNTIYTSYTFANTMKGSTYKNTADSATYTLAQPKQLTAFVKQANKLIDTDTFELQTNDSLYQQMLKPISNITSFSENIVLLVSVAGTIILALIVMLTIRERKYEIGVLLALGENRFKVIAQFFTELILVLSLSLVIAGFSGSYVGNIVGEQLLAQETESTTTSNTSKFEGGEPNGGGGPGQGGEMAEKAKQPDEIKSLDITLSLTELLELGGLGLGICFLSVLIASVGIIRLQPKNILTS</sequence>
<dbReference type="GO" id="GO:0005886">
    <property type="term" value="C:plasma membrane"/>
    <property type="evidence" value="ECO:0007669"/>
    <property type="project" value="UniProtKB-SubCell"/>
</dbReference>
<dbReference type="EMBL" id="CP023483">
    <property type="protein sequence ID" value="ATF25878.1"/>
    <property type="molecule type" value="Genomic_DNA"/>
</dbReference>
<accession>A0A1D2L3J5</accession>
<feature type="compositionally biased region" description="Gly residues" evidence="6">
    <location>
        <begin position="419"/>
        <end position="430"/>
    </location>
</feature>
<evidence type="ECO:0000259" key="8">
    <source>
        <dbReference type="Pfam" id="PF02687"/>
    </source>
</evidence>
<evidence type="ECO:0000256" key="7">
    <source>
        <dbReference type="SAM" id="Phobius"/>
    </source>
</evidence>
<comment type="subcellular location">
    <subcellularLocation>
        <location evidence="1">Cell membrane</location>
        <topology evidence="1">Multi-pass membrane protein</topology>
    </subcellularLocation>
</comment>
<dbReference type="OrthoDB" id="9812886at2"/>
<protein>
    <submittedName>
        <fullName evidence="9">ABC transporter permease</fullName>
    </submittedName>
</protein>
<feature type="domain" description="ABC3 transporter permease C-terminal" evidence="8">
    <location>
        <begin position="325"/>
        <end position="400"/>
    </location>
</feature>
<feature type="transmembrane region" description="Helical" evidence="7">
    <location>
        <begin position="457"/>
        <end position="477"/>
    </location>
</feature>
<dbReference type="PANTHER" id="PTHR30572:SF9">
    <property type="entry name" value="ABC TRANSPORTER PERMEASE PROTEIN"/>
    <property type="match status" value="1"/>
</dbReference>
<name>A0A1D2L3J5_BROTH</name>
<keyword evidence="3 7" id="KW-0812">Transmembrane</keyword>